<dbReference type="InterPro" id="IPR036280">
    <property type="entry name" value="Multihaem_cyt_sf"/>
</dbReference>
<sequence length="158" mass="17668">MRSKENLSTSIEAGKIKMGTKLPRLIYSIVAMFLLYPAPLLAVHDGIGSYKCLRCHDRIPFKGVKSKIIPDYVEVCIECHNQYHGSNGLLHPLGMVPRYPLPKDMPLGQNGEVTCMTCHTFHPRNSLYVGDRATFLRRSSPKRLCMACHGALLSGLKK</sequence>
<keyword evidence="1" id="KW-0812">Transmembrane</keyword>
<evidence type="ECO:0000313" key="2">
    <source>
        <dbReference type="EMBL" id="HFC46830.1"/>
    </source>
</evidence>
<dbReference type="Proteomes" id="UP000885797">
    <property type="component" value="Unassembled WGS sequence"/>
</dbReference>
<dbReference type="Gene3D" id="1.10.1130.10">
    <property type="entry name" value="Flavocytochrome C3, Chain A"/>
    <property type="match status" value="1"/>
</dbReference>
<name>A0A7V2SYR1_9BACT</name>
<evidence type="ECO:0000256" key="1">
    <source>
        <dbReference type="SAM" id="Phobius"/>
    </source>
</evidence>
<dbReference type="SUPFAM" id="SSF48695">
    <property type="entry name" value="Multiheme cytochromes"/>
    <property type="match status" value="1"/>
</dbReference>
<gene>
    <name evidence="2" type="ORF">ENJ63_03000</name>
</gene>
<accession>A0A7V2SYR1</accession>
<comment type="caution">
    <text evidence="2">The sequence shown here is derived from an EMBL/GenBank/DDBJ whole genome shotgun (WGS) entry which is preliminary data.</text>
</comment>
<dbReference type="AlphaFoldDB" id="A0A7V2SYR1"/>
<evidence type="ECO:0008006" key="3">
    <source>
        <dbReference type="Google" id="ProtNLM"/>
    </source>
</evidence>
<keyword evidence="1" id="KW-1133">Transmembrane helix</keyword>
<proteinExistence type="predicted"/>
<feature type="transmembrane region" description="Helical" evidence="1">
    <location>
        <begin position="25"/>
        <end position="44"/>
    </location>
</feature>
<keyword evidence="1" id="KW-0472">Membrane</keyword>
<reference evidence="2" key="1">
    <citation type="journal article" date="2020" name="mSystems">
        <title>Genome- and Community-Level Interaction Insights into Carbon Utilization and Element Cycling Functions of Hydrothermarchaeota in Hydrothermal Sediment.</title>
        <authorList>
            <person name="Zhou Z."/>
            <person name="Liu Y."/>
            <person name="Xu W."/>
            <person name="Pan J."/>
            <person name="Luo Z.H."/>
            <person name="Li M."/>
        </authorList>
    </citation>
    <scope>NUCLEOTIDE SEQUENCE [LARGE SCALE GENOMIC DNA]</scope>
    <source>
        <strain evidence="2">HyVt-503</strain>
    </source>
</reference>
<protein>
    <recommendedName>
        <fullName evidence="3">Doubled CXXCH motif domain-containing protein</fullName>
    </recommendedName>
</protein>
<dbReference type="EMBL" id="DRND01000240">
    <property type="protein sequence ID" value="HFC46830.1"/>
    <property type="molecule type" value="Genomic_DNA"/>
</dbReference>
<organism evidence="2">
    <name type="scientific">Dissulfuribacter thermophilus</name>
    <dbReference type="NCBI Taxonomy" id="1156395"/>
    <lineage>
        <taxon>Bacteria</taxon>
        <taxon>Pseudomonadati</taxon>
        <taxon>Thermodesulfobacteriota</taxon>
        <taxon>Dissulfuribacteria</taxon>
        <taxon>Dissulfuribacterales</taxon>
        <taxon>Dissulfuribacteraceae</taxon>
        <taxon>Dissulfuribacter</taxon>
    </lineage>
</organism>